<dbReference type="Pfam" id="PF06877">
    <property type="entry name" value="RraB"/>
    <property type="match status" value="1"/>
</dbReference>
<dbReference type="Pfam" id="PF05117">
    <property type="entry name" value="DUF695"/>
    <property type="match status" value="1"/>
</dbReference>
<dbReference type="InterPro" id="IPR036701">
    <property type="entry name" value="RraB-like_sf"/>
</dbReference>
<keyword evidence="1" id="KW-0732">Signal</keyword>
<reference evidence="4" key="2">
    <citation type="submission" date="2020-09" db="EMBL/GenBank/DDBJ databases">
        <authorList>
            <person name="Sun Q."/>
            <person name="Zhou Y."/>
        </authorList>
    </citation>
    <scope>NUCLEOTIDE SEQUENCE</scope>
    <source>
        <strain evidence="4">CGMCC 1.15448</strain>
    </source>
</reference>
<evidence type="ECO:0000313" key="5">
    <source>
        <dbReference type="Proteomes" id="UP000607559"/>
    </source>
</evidence>
<evidence type="ECO:0008006" key="6">
    <source>
        <dbReference type="Google" id="ProtNLM"/>
    </source>
</evidence>
<dbReference type="Proteomes" id="UP000607559">
    <property type="component" value="Unassembled WGS sequence"/>
</dbReference>
<dbReference type="Gene3D" id="3.30.70.970">
    <property type="entry name" value="RraB-like"/>
    <property type="match status" value="1"/>
</dbReference>
<reference evidence="4" key="1">
    <citation type="journal article" date="2014" name="Int. J. Syst. Evol. Microbiol.">
        <title>Complete genome sequence of Corynebacterium casei LMG S-19264T (=DSM 44701T), isolated from a smear-ripened cheese.</title>
        <authorList>
            <consortium name="US DOE Joint Genome Institute (JGI-PGF)"/>
            <person name="Walter F."/>
            <person name="Albersmeier A."/>
            <person name="Kalinowski J."/>
            <person name="Ruckert C."/>
        </authorList>
    </citation>
    <scope>NUCLEOTIDE SEQUENCE</scope>
    <source>
        <strain evidence="4">CGMCC 1.15448</strain>
    </source>
</reference>
<gene>
    <name evidence="4" type="ORF">GCM10011511_38750</name>
</gene>
<dbReference type="AlphaFoldDB" id="A0A8J2XUD3"/>
<feature type="domain" description="DUF695" evidence="2">
    <location>
        <begin position="24"/>
        <end position="158"/>
    </location>
</feature>
<feature type="signal peptide" evidence="1">
    <location>
        <begin position="1"/>
        <end position="21"/>
    </location>
</feature>
<feature type="domain" description="Regulator of ribonuclease activity B" evidence="3">
    <location>
        <begin position="168"/>
        <end position="266"/>
    </location>
</feature>
<dbReference type="SUPFAM" id="SSF89946">
    <property type="entry name" value="Hypothetical protein VC0424"/>
    <property type="match status" value="1"/>
</dbReference>
<keyword evidence="5" id="KW-1185">Reference proteome</keyword>
<dbReference type="EMBL" id="BMJC01000004">
    <property type="protein sequence ID" value="GGB11407.1"/>
    <property type="molecule type" value="Genomic_DNA"/>
</dbReference>
<evidence type="ECO:0000259" key="3">
    <source>
        <dbReference type="Pfam" id="PF06877"/>
    </source>
</evidence>
<evidence type="ECO:0000256" key="1">
    <source>
        <dbReference type="SAM" id="SignalP"/>
    </source>
</evidence>
<protein>
    <recommendedName>
        <fullName evidence="6">DUF695 domain-containing protein</fullName>
    </recommendedName>
</protein>
<feature type="chain" id="PRO_5035152009" description="DUF695 domain-containing protein" evidence="1">
    <location>
        <begin position="22"/>
        <end position="271"/>
    </location>
</feature>
<organism evidence="4 5">
    <name type="scientific">Puia dinghuensis</name>
    <dbReference type="NCBI Taxonomy" id="1792502"/>
    <lineage>
        <taxon>Bacteria</taxon>
        <taxon>Pseudomonadati</taxon>
        <taxon>Bacteroidota</taxon>
        <taxon>Chitinophagia</taxon>
        <taxon>Chitinophagales</taxon>
        <taxon>Chitinophagaceae</taxon>
        <taxon>Puia</taxon>
    </lineage>
</organism>
<proteinExistence type="predicted"/>
<dbReference type="RefSeq" id="WP_188934771.1">
    <property type="nucleotide sequence ID" value="NZ_BMJC01000004.1"/>
</dbReference>
<name>A0A8J2XUD3_9BACT</name>
<dbReference type="InterPro" id="IPR016097">
    <property type="entry name" value="DUF695"/>
</dbReference>
<comment type="caution">
    <text evidence="4">The sequence shown here is derived from an EMBL/GenBank/DDBJ whole genome shotgun (WGS) entry which is preliminary data.</text>
</comment>
<evidence type="ECO:0000259" key="2">
    <source>
        <dbReference type="Pfam" id="PF05117"/>
    </source>
</evidence>
<dbReference type="InterPro" id="IPR009671">
    <property type="entry name" value="RraB_dom"/>
</dbReference>
<evidence type="ECO:0000313" key="4">
    <source>
        <dbReference type="EMBL" id="GGB11407.1"/>
    </source>
</evidence>
<sequence>MTLVKCILFSCCLLLSIAVLAQKDHWEAYIAQYEKGAGSTLVNMSLKEKAPDKQYPFLLKAGVRLIDCTAEGLPGKDDWDALYAISDKIKAAVNSLTPNIQAGTFSYQCDRMDYYYVKDTAHARAILSSVFKTSFPKYEYKIEIRSDPSWEAYLTFLYPNEETMEFMENEKVVMNLKKEGDHLNKPRQVDHWLYFNTAAERDAFVTYALHEKFKLEGKEYKQKSKLPFQLHISRIDKVDMDSITAVTLALRTKAKELHGDYDGWETFVVKD</sequence>
<accession>A0A8J2XUD3</accession>